<dbReference type="Proteomes" id="UP000196102">
    <property type="component" value="Unassembled WGS sequence"/>
</dbReference>
<proteinExistence type="predicted"/>
<evidence type="ECO:0000256" key="2">
    <source>
        <dbReference type="SAM" id="SignalP"/>
    </source>
</evidence>
<dbReference type="InterPro" id="IPR055353">
    <property type="entry name" value="DUF7619"/>
</dbReference>
<dbReference type="InterPro" id="IPR047589">
    <property type="entry name" value="DUF11_rpt"/>
</dbReference>
<keyword evidence="1 2" id="KW-0732">Signal</keyword>
<dbReference type="Pfam" id="PF00041">
    <property type="entry name" value="fn3"/>
    <property type="match status" value="1"/>
</dbReference>
<dbReference type="NCBIfam" id="TIGR04183">
    <property type="entry name" value="Por_Secre_tail"/>
    <property type="match status" value="1"/>
</dbReference>
<dbReference type="InterPro" id="IPR003961">
    <property type="entry name" value="FN3_dom"/>
</dbReference>
<dbReference type="InterPro" id="IPR013783">
    <property type="entry name" value="Ig-like_fold"/>
</dbReference>
<dbReference type="RefSeq" id="WP_303687257.1">
    <property type="nucleotide sequence ID" value="NZ_CAJXYO010000009.1"/>
</dbReference>
<dbReference type="EMBL" id="MAAX01000154">
    <property type="protein sequence ID" value="OUS12894.1"/>
    <property type="molecule type" value="Genomic_DNA"/>
</dbReference>
<evidence type="ECO:0000256" key="1">
    <source>
        <dbReference type="ARBA" id="ARBA00022729"/>
    </source>
</evidence>
<comment type="caution">
    <text evidence="4">The sequence shown here is derived from an EMBL/GenBank/DDBJ whole genome shotgun (WGS) entry which is preliminary data.</text>
</comment>
<dbReference type="AlphaFoldDB" id="A0A1Z8ARD4"/>
<gene>
    <name evidence="4" type="ORF">A9Q93_09840</name>
</gene>
<dbReference type="Pfam" id="PF18962">
    <property type="entry name" value="Por_Secre_tail"/>
    <property type="match status" value="1"/>
</dbReference>
<sequence length="560" mass="60920">MSRFLLLILITLGFQFAQSQCTPATQFEFSNFTGTSVQLNWQSTGSATFWEVEFGVAPYTQGSGGVIIATAANNMIISGLTPGVQYEFYIRSICGNQSSVFTGPLYVPGNYNFISGNVSYDVDMNGCTTTDPAAVGLQITATDSSSGIAFQAVTDVNGAYSLYVPDGIFDVSSTMLTSSITSSPVSATINFPNPSNSAVQDFCLTPIAVAQDIAVSIIPLLQARPGFDVSYDVRVMNQGTVPVSDALQFTYPNDLMTLLTAVPAVTASTANTLSWTYSLQPLQTLTYELSFNLNTPTDPNFPLNAGDVINLSASTYLTGADVNLLNNTDNLYQTLVNSYDPNDKTCLEGKTIAPDMIGEYLDYMIRFENTGTASAINVRVKDVIDTSKFDIDSFVPLSSSHEYYASITNGNEIEFYFDDINLDFNDATNDGYVLFKIKTLNSLTVGDSFDNTAEIYFDFNFPIITNTETVTISTTASVADPTENSILLFPNPSQDLIQLNSSYAINSLEIYDVQGRLQSQYDASTTDFESPISIVKLSKGVYFLIVKSDQGQETLKFIKK</sequence>
<dbReference type="SUPFAM" id="SSF49265">
    <property type="entry name" value="Fibronectin type III"/>
    <property type="match status" value="1"/>
</dbReference>
<feature type="domain" description="Fibronectin type-III" evidence="3">
    <location>
        <begin position="23"/>
        <end position="112"/>
    </location>
</feature>
<dbReference type="Gene3D" id="2.60.40.10">
    <property type="entry name" value="Immunoglobulins"/>
    <property type="match status" value="1"/>
</dbReference>
<dbReference type="SMART" id="SM00060">
    <property type="entry name" value="FN3"/>
    <property type="match status" value="1"/>
</dbReference>
<reference evidence="5" key="1">
    <citation type="journal article" date="2017" name="Proc. Natl. Acad. Sci. U.S.A.">
        <title>Simulation of Deepwater Horizon oil plume reveals substrate specialization within a complex community of hydrocarbon-degraders.</title>
        <authorList>
            <person name="Hu P."/>
            <person name="Dubinsky E.A."/>
            <person name="Probst A.J."/>
            <person name="Wang J."/>
            <person name="Sieber C.M.K."/>
            <person name="Tom L.M."/>
            <person name="Gardinali P."/>
            <person name="Banfield J.F."/>
            <person name="Atlas R.M."/>
            <person name="Andersen G.L."/>
        </authorList>
    </citation>
    <scope>NUCLEOTIDE SEQUENCE [LARGE SCALE GENOMIC DNA]</scope>
</reference>
<organism evidence="4 5">
    <name type="scientific">Nonlabens dokdonensis</name>
    <dbReference type="NCBI Taxonomy" id="328515"/>
    <lineage>
        <taxon>Bacteria</taxon>
        <taxon>Pseudomonadati</taxon>
        <taxon>Bacteroidota</taxon>
        <taxon>Flavobacteriia</taxon>
        <taxon>Flavobacteriales</taxon>
        <taxon>Flavobacteriaceae</taxon>
        <taxon>Nonlabens</taxon>
    </lineage>
</organism>
<name>A0A1Z8ARD4_9FLAO</name>
<dbReference type="PROSITE" id="PS50853">
    <property type="entry name" value="FN3"/>
    <property type="match status" value="1"/>
</dbReference>
<dbReference type="InterPro" id="IPR036116">
    <property type="entry name" value="FN3_sf"/>
</dbReference>
<dbReference type="InterPro" id="IPR026444">
    <property type="entry name" value="Secre_tail"/>
</dbReference>
<dbReference type="Pfam" id="PF24595">
    <property type="entry name" value="DUF7619"/>
    <property type="match status" value="1"/>
</dbReference>
<accession>A0A1Z8ARD4</accession>
<evidence type="ECO:0000259" key="3">
    <source>
        <dbReference type="PROSITE" id="PS50853"/>
    </source>
</evidence>
<dbReference type="NCBIfam" id="TIGR01451">
    <property type="entry name" value="B_ant_repeat"/>
    <property type="match status" value="1"/>
</dbReference>
<feature type="chain" id="PRO_5013187788" evidence="2">
    <location>
        <begin position="20"/>
        <end position="560"/>
    </location>
</feature>
<feature type="signal peptide" evidence="2">
    <location>
        <begin position="1"/>
        <end position="19"/>
    </location>
</feature>
<evidence type="ECO:0000313" key="5">
    <source>
        <dbReference type="Proteomes" id="UP000196102"/>
    </source>
</evidence>
<evidence type="ECO:0000313" key="4">
    <source>
        <dbReference type="EMBL" id="OUS12894.1"/>
    </source>
</evidence>
<protein>
    <submittedName>
        <fullName evidence="4">Cell surface protein</fullName>
    </submittedName>
</protein>